<protein>
    <recommendedName>
        <fullName evidence="1">HTH cro/C1-type domain-containing protein</fullName>
    </recommendedName>
</protein>
<dbReference type="Gene3D" id="1.10.260.40">
    <property type="entry name" value="lambda repressor-like DNA-binding domains"/>
    <property type="match status" value="1"/>
</dbReference>
<evidence type="ECO:0000313" key="3">
    <source>
        <dbReference type="Proteomes" id="UP000294692"/>
    </source>
</evidence>
<dbReference type="EMBL" id="SMBX01000003">
    <property type="protein sequence ID" value="TCV00530.1"/>
    <property type="molecule type" value="Genomic_DNA"/>
</dbReference>
<gene>
    <name evidence="2" type="ORF">EV686_103110</name>
</gene>
<dbReference type="InterPro" id="IPR001387">
    <property type="entry name" value="Cro/C1-type_HTH"/>
</dbReference>
<feature type="domain" description="HTH cro/C1-type" evidence="1">
    <location>
        <begin position="7"/>
        <end position="61"/>
    </location>
</feature>
<evidence type="ECO:0000259" key="1">
    <source>
        <dbReference type="SMART" id="SM00530"/>
    </source>
</evidence>
<dbReference type="Proteomes" id="UP000294692">
    <property type="component" value="Unassembled WGS sequence"/>
</dbReference>
<dbReference type="CDD" id="cd00093">
    <property type="entry name" value="HTH_XRE"/>
    <property type="match status" value="1"/>
</dbReference>
<organism evidence="2 3">
    <name type="scientific">Paracandidimonas soli</name>
    <dbReference type="NCBI Taxonomy" id="1917182"/>
    <lineage>
        <taxon>Bacteria</taxon>
        <taxon>Pseudomonadati</taxon>
        <taxon>Pseudomonadota</taxon>
        <taxon>Betaproteobacteria</taxon>
        <taxon>Burkholderiales</taxon>
        <taxon>Alcaligenaceae</taxon>
        <taxon>Paracandidimonas</taxon>
    </lineage>
</organism>
<keyword evidence="3" id="KW-1185">Reference proteome</keyword>
<evidence type="ECO:0000313" key="2">
    <source>
        <dbReference type="EMBL" id="TCV00530.1"/>
    </source>
</evidence>
<reference evidence="2 3" key="1">
    <citation type="submission" date="2019-03" db="EMBL/GenBank/DDBJ databases">
        <title>Genomic Encyclopedia of Type Strains, Phase IV (KMG-IV): sequencing the most valuable type-strain genomes for metagenomic binning, comparative biology and taxonomic classification.</title>
        <authorList>
            <person name="Goeker M."/>
        </authorList>
    </citation>
    <scope>NUCLEOTIDE SEQUENCE [LARGE SCALE GENOMIC DNA]</scope>
    <source>
        <strain evidence="2 3">DSM 100048</strain>
    </source>
</reference>
<dbReference type="GO" id="GO:0003677">
    <property type="term" value="F:DNA binding"/>
    <property type="evidence" value="ECO:0007669"/>
    <property type="project" value="InterPro"/>
</dbReference>
<comment type="caution">
    <text evidence="2">The sequence shown here is derived from an EMBL/GenBank/DDBJ whole genome shotgun (WGS) entry which is preliminary data.</text>
</comment>
<dbReference type="SMART" id="SM00530">
    <property type="entry name" value="HTH_XRE"/>
    <property type="match status" value="1"/>
</dbReference>
<dbReference type="SUPFAM" id="SSF47413">
    <property type="entry name" value="lambda repressor-like DNA-binding domains"/>
    <property type="match status" value="1"/>
</dbReference>
<dbReference type="AlphaFoldDB" id="A0A4V2VS07"/>
<dbReference type="InterPro" id="IPR010982">
    <property type="entry name" value="Lambda_DNA-bd_dom_sf"/>
</dbReference>
<name>A0A4V2VS07_9BURK</name>
<sequence>MSNFGSRLAEERKRLGMNQTDFGALAGVLKQAQLTYEKGTRKPDSAYLEAVFAHGVDVTYLVSGKRALSQADMERELDLLSTAWQALDEALLSAGKTMPADKKRLAAEALYQAVRSGDGEAAPLAKLLIKAA</sequence>
<proteinExistence type="predicted"/>
<accession>A0A4V2VS07</accession>